<proteinExistence type="inferred from homology"/>
<dbReference type="STRING" id="1043002.A0A074XJ90"/>
<dbReference type="PANTHER" id="PTHR40627:SF4">
    <property type="entry name" value="PRENYLTRANSFERASE ASQH1-RELATED"/>
    <property type="match status" value="1"/>
</dbReference>
<accession>A0A074XJ90</accession>
<gene>
    <name evidence="4" type="ORF">M438DRAFT_295303</name>
</gene>
<evidence type="ECO:0000256" key="2">
    <source>
        <dbReference type="ARBA" id="ARBA00022679"/>
    </source>
</evidence>
<name>A0A074XJ90_AURPU</name>
<feature type="binding site" evidence="3">
    <location>
        <position position="287"/>
    </location>
    <ligand>
        <name>dimethylallyl diphosphate</name>
        <dbReference type="ChEBI" id="CHEBI:57623"/>
    </ligand>
</feature>
<dbReference type="GeneID" id="40744178"/>
<evidence type="ECO:0000313" key="5">
    <source>
        <dbReference type="Proteomes" id="UP000030706"/>
    </source>
</evidence>
<dbReference type="SFLD" id="SFLDG01162">
    <property type="entry name" value="I"/>
    <property type="match status" value="1"/>
</dbReference>
<dbReference type="InterPro" id="IPR012148">
    <property type="entry name" value="ABBA_DMATS-like"/>
</dbReference>
<dbReference type="NCBIfam" id="TIGR03429">
    <property type="entry name" value="arom_pren_DMATS"/>
    <property type="match status" value="1"/>
</dbReference>
<dbReference type="OrthoDB" id="3354387at2759"/>
<evidence type="ECO:0000256" key="1">
    <source>
        <dbReference type="ARBA" id="ARBA00010209"/>
    </source>
</evidence>
<feature type="binding site" evidence="3">
    <location>
        <position position="219"/>
    </location>
    <ligand>
        <name>dimethylallyl diphosphate</name>
        <dbReference type="ChEBI" id="CHEBI:57623"/>
    </ligand>
</feature>
<dbReference type="PIRSF" id="PIRSF000509">
    <property type="entry name" value="Trp_DMAT"/>
    <property type="match status" value="1"/>
</dbReference>
<dbReference type="SFLD" id="SFLDS00036">
    <property type="entry name" value="Aromatic_Prenyltransferase"/>
    <property type="match status" value="1"/>
</dbReference>
<dbReference type="AlphaFoldDB" id="A0A074XJ90"/>
<feature type="binding site" evidence="3">
    <location>
        <position position="291"/>
    </location>
    <ligand>
        <name>dimethylallyl diphosphate</name>
        <dbReference type="ChEBI" id="CHEBI:57623"/>
    </ligand>
</feature>
<dbReference type="InterPro" id="IPR033964">
    <property type="entry name" value="ABBA"/>
</dbReference>
<keyword evidence="2 4" id="KW-0808">Transferase</keyword>
<dbReference type="PANTHER" id="PTHR40627">
    <property type="entry name" value="INDOLE PRENYLTRANSFERASE TDIB-RELATED"/>
    <property type="match status" value="1"/>
</dbReference>
<evidence type="ECO:0000313" key="4">
    <source>
        <dbReference type="EMBL" id="KEQ85578.1"/>
    </source>
</evidence>
<dbReference type="GO" id="GO:0009820">
    <property type="term" value="P:alkaloid metabolic process"/>
    <property type="evidence" value="ECO:0007669"/>
    <property type="project" value="InterPro"/>
</dbReference>
<feature type="binding site" evidence="3">
    <location>
        <position position="289"/>
    </location>
    <ligand>
        <name>dimethylallyl diphosphate</name>
        <dbReference type="ChEBI" id="CHEBI:57623"/>
    </ligand>
</feature>
<dbReference type="GO" id="GO:0004659">
    <property type="term" value="F:prenyltransferase activity"/>
    <property type="evidence" value="ECO:0007669"/>
    <property type="project" value="TreeGrafter"/>
</dbReference>
<feature type="binding site" evidence="3">
    <location>
        <position position="140"/>
    </location>
    <ligand>
        <name>dimethylallyl diphosphate</name>
        <dbReference type="ChEBI" id="CHEBI:57623"/>
    </ligand>
</feature>
<dbReference type="EMBL" id="KL584980">
    <property type="protein sequence ID" value="KEQ85578.1"/>
    <property type="molecule type" value="Genomic_DNA"/>
</dbReference>
<dbReference type="RefSeq" id="XP_029761765.1">
    <property type="nucleotide sequence ID" value="XM_029901872.1"/>
</dbReference>
<feature type="binding site" evidence="3">
    <location>
        <position position="221"/>
    </location>
    <ligand>
        <name>dimethylallyl diphosphate</name>
        <dbReference type="ChEBI" id="CHEBI:57623"/>
    </ligand>
</feature>
<dbReference type="Pfam" id="PF11991">
    <property type="entry name" value="Trp_DMAT"/>
    <property type="match status" value="1"/>
</dbReference>
<feature type="binding site" evidence="3">
    <location>
        <position position="126"/>
    </location>
    <ligand>
        <name>L-tryptophan</name>
        <dbReference type="ChEBI" id="CHEBI:57912"/>
    </ligand>
</feature>
<keyword evidence="5" id="KW-1185">Reference proteome</keyword>
<feature type="binding site" evidence="3">
    <location>
        <position position="370"/>
    </location>
    <ligand>
        <name>dimethylallyl diphosphate</name>
        <dbReference type="ChEBI" id="CHEBI:57623"/>
    </ligand>
</feature>
<evidence type="ECO:0000256" key="3">
    <source>
        <dbReference type="PIRSR" id="PIRSR000509-1"/>
    </source>
</evidence>
<organism evidence="4 5">
    <name type="scientific">Aureobasidium pullulans EXF-150</name>
    <dbReference type="NCBI Taxonomy" id="1043002"/>
    <lineage>
        <taxon>Eukaryota</taxon>
        <taxon>Fungi</taxon>
        <taxon>Dikarya</taxon>
        <taxon>Ascomycota</taxon>
        <taxon>Pezizomycotina</taxon>
        <taxon>Dothideomycetes</taxon>
        <taxon>Dothideomycetidae</taxon>
        <taxon>Dothideales</taxon>
        <taxon>Saccotheciaceae</taxon>
        <taxon>Aureobasidium</taxon>
    </lineage>
</organism>
<protein>
    <submittedName>
        <fullName evidence="4">Aromatic prenyltransferase</fullName>
    </submittedName>
</protein>
<dbReference type="Proteomes" id="UP000030706">
    <property type="component" value="Unassembled WGS sequence"/>
</dbReference>
<comment type="similarity">
    <text evidence="1">Belongs to the tryptophan dimethylallyltransferase family.</text>
</comment>
<sequence>METSMTVTPLRSRSRSPANALIPNLGVHATGLQYYTRALVGSSVSPTWSKINQWLPARGGDTDFWWKVTGSHLASMLWQAGYPPETQLEYLLFHHQVVVPYLGATPLSTTRLPYKSFMTDDFSPIEYSWKWKKDQKPEVRLSVELIGDRSGTATDLHNQCPTKCLFQQLSGMMSSVDMTWFDRFLEDFKPQVGQDDESIEWESSVFAGFELGKHEIGLKAYLVPRSRSCCDKFLTSGFKEAVSAVRGRNCELDAFSTLTWFLQNDPDGRNLNMVLLGIDCVEPSRSRMKVYMRTSVTSLAHTIAIMSLGGRRWLGPSTLSDVRQLWTSVLKLDSEFPETAELPVRTHQTSGILFYFDIKPTATIPDVKVYIPVRHYGGTDAEISAGLLAFMMRRFGSRNCAEYLDMLRGFAKQEEMNRTNGLQTYISFSVGKNGELDVTSYLSPQVHKRLGNLGVK</sequence>
<dbReference type="HOGENOM" id="CLU_037431_2_2_1"/>
<dbReference type="CDD" id="cd13929">
    <property type="entry name" value="PT-DMATS_CymD"/>
    <property type="match status" value="1"/>
</dbReference>
<dbReference type="InterPro" id="IPR017795">
    <property type="entry name" value="ABBA_NscD-like"/>
</dbReference>
<reference evidence="4 5" key="1">
    <citation type="journal article" date="2014" name="BMC Genomics">
        <title>Genome sequencing of four Aureobasidium pullulans varieties: biotechnological potential, stress tolerance, and description of new species.</title>
        <authorList>
            <person name="Gostin Ar C."/>
            <person name="Ohm R.A."/>
            <person name="Kogej T."/>
            <person name="Sonjak S."/>
            <person name="Turk M."/>
            <person name="Zajc J."/>
            <person name="Zalar P."/>
            <person name="Grube M."/>
            <person name="Sun H."/>
            <person name="Han J."/>
            <person name="Sharma A."/>
            <person name="Chiniquy J."/>
            <person name="Ngan C.Y."/>
            <person name="Lipzen A."/>
            <person name="Barry K."/>
            <person name="Grigoriev I.V."/>
            <person name="Gunde-Cimerman N."/>
        </authorList>
    </citation>
    <scope>NUCLEOTIDE SEQUENCE [LARGE SCALE GENOMIC DNA]</scope>
    <source>
        <strain evidence="4 5">EXF-150</strain>
    </source>
</reference>